<feature type="compositionally biased region" description="Polar residues" evidence="1">
    <location>
        <begin position="78"/>
        <end position="97"/>
    </location>
</feature>
<dbReference type="OrthoDB" id="5593376at2759"/>
<organism evidence="2 3">
    <name type="scientific">Tremella mesenterica</name>
    <name type="common">Jelly fungus</name>
    <dbReference type="NCBI Taxonomy" id="5217"/>
    <lineage>
        <taxon>Eukaryota</taxon>
        <taxon>Fungi</taxon>
        <taxon>Dikarya</taxon>
        <taxon>Basidiomycota</taxon>
        <taxon>Agaricomycotina</taxon>
        <taxon>Tremellomycetes</taxon>
        <taxon>Tremellales</taxon>
        <taxon>Tremellaceae</taxon>
        <taxon>Tremella</taxon>
    </lineage>
</organism>
<keyword evidence="3" id="KW-1185">Reference proteome</keyword>
<dbReference type="Proteomes" id="UP000289152">
    <property type="component" value="Unassembled WGS sequence"/>
</dbReference>
<comment type="caution">
    <text evidence="2">The sequence shown here is derived from an EMBL/GenBank/DDBJ whole genome shotgun (WGS) entry which is preliminary data.</text>
</comment>
<reference evidence="2 3" key="1">
    <citation type="submission" date="2016-06" db="EMBL/GenBank/DDBJ databases">
        <title>Evolution of pathogenesis and genome organization in the Tremellales.</title>
        <authorList>
            <person name="Cuomo C."/>
            <person name="Litvintseva A."/>
            <person name="Heitman J."/>
            <person name="Chen Y."/>
            <person name="Sun S."/>
            <person name="Springer D."/>
            <person name="Dromer F."/>
            <person name="Young S."/>
            <person name="Zeng Q."/>
            <person name="Chapman S."/>
            <person name="Gujja S."/>
            <person name="Saif S."/>
            <person name="Birren B."/>
        </authorList>
    </citation>
    <scope>NUCLEOTIDE SEQUENCE [LARGE SCALE GENOMIC DNA]</scope>
    <source>
        <strain evidence="2 3">ATCC 28783</strain>
    </source>
</reference>
<protein>
    <submittedName>
        <fullName evidence="2">Uncharacterized protein</fullName>
    </submittedName>
</protein>
<evidence type="ECO:0000313" key="2">
    <source>
        <dbReference type="EMBL" id="RXK41238.1"/>
    </source>
</evidence>
<dbReference type="STRING" id="5217.A0A4Q1BTC1"/>
<evidence type="ECO:0000313" key="3">
    <source>
        <dbReference type="Proteomes" id="UP000289152"/>
    </source>
</evidence>
<name>A0A4Q1BTC1_TREME</name>
<evidence type="ECO:0000256" key="1">
    <source>
        <dbReference type="SAM" id="MobiDB-lite"/>
    </source>
</evidence>
<dbReference type="AlphaFoldDB" id="A0A4Q1BTC1"/>
<feature type="region of interest" description="Disordered" evidence="1">
    <location>
        <begin position="260"/>
        <end position="348"/>
    </location>
</feature>
<feature type="compositionally biased region" description="Acidic residues" evidence="1">
    <location>
        <begin position="313"/>
        <end position="324"/>
    </location>
</feature>
<gene>
    <name evidence="2" type="ORF">M231_01388</name>
</gene>
<accession>A0A4Q1BTC1</accession>
<dbReference type="InParanoid" id="A0A4Q1BTC1"/>
<dbReference type="EMBL" id="SDIL01000010">
    <property type="protein sequence ID" value="RXK41238.1"/>
    <property type="molecule type" value="Genomic_DNA"/>
</dbReference>
<feature type="region of interest" description="Disordered" evidence="1">
    <location>
        <begin position="1"/>
        <end position="24"/>
    </location>
</feature>
<dbReference type="VEuPathDB" id="FungiDB:TREMEDRAFT_31188"/>
<sequence length="642" mass="69678">MEEPNASIAGPSRSAANITPNPDMSGETLDKLSLLDQIVLTAKTAKAAMLRGQEIQVSQSLGHLSSHLEIANEMGVGPTSTPREAPTPHSQSVSPITYQTSPNITTDMHTMAPHNMQTSSQSSANVVPLTGLLPPLSLDVKNPAPLMPQSTAPPSMTPMMSATPDYMSPQGMPQAPPMVHSHSFPNGHQLPSQLHGIAPPTTPIVPSPSFTAALGIAHAPLISSPLVTMPISRPPSPPRPYPIPEEPWAPDFTEVFGRAPEASRRPSLIDGRTDGRPVVNRARSTSVHKAWSHAQMTASVPPSAWHSRHASPEDDGGDDDDSDDEGPRRTKRRRSSGGNEQPDVSMGTAAVLSDDIRRQLDDIFLLFLQRVCSDLEAVDSKGEKLHQVLMPKKMQRLDESTDYRPFKFRIQAFTNAFHEELTKRGISEEILSIKKVKTYLWRQDLISRFNSDGKKAKSKGNHIWNVDAKKLPGGGWVFRPFKRRIIGQPNTFAVVNQRYEWEPRIWDPQAAADTLKPTFSSPAGSLPAWLNWEDNLRLVGMPNQPSQQVEITVNAEFIDGAGSLATVEGKYKIQVVPAMVPIDSATTSTNTTTTTTNTGNVGATTLSASGVGSGSVNGIPTSGYGYSQTWEYTDGLQMNQSV</sequence>
<proteinExistence type="predicted"/>
<feature type="region of interest" description="Disordered" evidence="1">
    <location>
        <begin position="75"/>
        <end position="97"/>
    </location>
</feature>